<dbReference type="Proteomes" id="UP000886858">
    <property type="component" value="Unassembled WGS sequence"/>
</dbReference>
<evidence type="ECO:0000256" key="1">
    <source>
        <dbReference type="SAM" id="Phobius"/>
    </source>
</evidence>
<protein>
    <submittedName>
        <fullName evidence="2">Pro-sigmaK processing inhibitor BofA family protein</fullName>
    </submittedName>
</protein>
<dbReference type="AlphaFoldDB" id="A0A9D2L2N1"/>
<organism evidence="2 3">
    <name type="scientific">Candidatus Eisenbergiella merdipullorum</name>
    <dbReference type="NCBI Taxonomy" id="2838553"/>
    <lineage>
        <taxon>Bacteria</taxon>
        <taxon>Bacillati</taxon>
        <taxon>Bacillota</taxon>
        <taxon>Clostridia</taxon>
        <taxon>Lachnospirales</taxon>
        <taxon>Lachnospiraceae</taxon>
        <taxon>Eisenbergiella</taxon>
    </lineage>
</organism>
<reference evidence="2" key="2">
    <citation type="submission" date="2021-04" db="EMBL/GenBank/DDBJ databases">
        <authorList>
            <person name="Gilroy R."/>
        </authorList>
    </citation>
    <scope>NUCLEOTIDE SEQUENCE</scope>
    <source>
        <strain evidence="2">CHK179-7159</strain>
    </source>
</reference>
<keyword evidence="1" id="KW-0472">Membrane</keyword>
<keyword evidence="1" id="KW-1133">Transmembrane helix</keyword>
<name>A0A9D2L2N1_9FIRM</name>
<dbReference type="Pfam" id="PF07441">
    <property type="entry name" value="BofA"/>
    <property type="match status" value="1"/>
</dbReference>
<sequence>MIGAACLLVLLVAAMRSRTQILLNFILRAVLGLLIIYFVDSFLDGRGIPVHVGLGAVSLVMSGLLGAPGVLLLYGIGVCAWLLG</sequence>
<gene>
    <name evidence="2" type="ORF">H9717_16090</name>
</gene>
<dbReference type="InterPro" id="IPR010001">
    <property type="entry name" value="BofA"/>
</dbReference>
<comment type="caution">
    <text evidence="2">The sequence shown here is derived from an EMBL/GenBank/DDBJ whole genome shotgun (WGS) entry which is preliminary data.</text>
</comment>
<proteinExistence type="predicted"/>
<evidence type="ECO:0000313" key="3">
    <source>
        <dbReference type="Proteomes" id="UP000886858"/>
    </source>
</evidence>
<accession>A0A9D2L2N1</accession>
<evidence type="ECO:0000313" key="2">
    <source>
        <dbReference type="EMBL" id="HJA94606.1"/>
    </source>
</evidence>
<dbReference type="EMBL" id="DWYY01000187">
    <property type="protein sequence ID" value="HJA94606.1"/>
    <property type="molecule type" value="Genomic_DNA"/>
</dbReference>
<keyword evidence="1" id="KW-0812">Transmembrane</keyword>
<feature type="transmembrane region" description="Helical" evidence="1">
    <location>
        <begin position="26"/>
        <end position="43"/>
    </location>
</feature>
<feature type="transmembrane region" description="Helical" evidence="1">
    <location>
        <begin position="55"/>
        <end position="83"/>
    </location>
</feature>
<reference evidence="2" key="1">
    <citation type="journal article" date="2021" name="PeerJ">
        <title>Extensive microbial diversity within the chicken gut microbiome revealed by metagenomics and culture.</title>
        <authorList>
            <person name="Gilroy R."/>
            <person name="Ravi A."/>
            <person name="Getino M."/>
            <person name="Pursley I."/>
            <person name="Horton D.L."/>
            <person name="Alikhan N.F."/>
            <person name="Baker D."/>
            <person name="Gharbi K."/>
            <person name="Hall N."/>
            <person name="Watson M."/>
            <person name="Adriaenssens E.M."/>
            <person name="Foster-Nyarko E."/>
            <person name="Jarju S."/>
            <person name="Secka A."/>
            <person name="Antonio M."/>
            <person name="Oren A."/>
            <person name="Chaudhuri R.R."/>
            <person name="La Ragione R."/>
            <person name="Hildebrand F."/>
            <person name="Pallen M.J."/>
        </authorList>
    </citation>
    <scope>NUCLEOTIDE SEQUENCE</scope>
    <source>
        <strain evidence="2">CHK179-7159</strain>
    </source>
</reference>